<organism evidence="4 5">
    <name type="scientific">Streblomastix strix</name>
    <dbReference type="NCBI Taxonomy" id="222440"/>
    <lineage>
        <taxon>Eukaryota</taxon>
        <taxon>Metamonada</taxon>
        <taxon>Preaxostyla</taxon>
        <taxon>Oxymonadida</taxon>
        <taxon>Streblomastigidae</taxon>
        <taxon>Streblomastix</taxon>
    </lineage>
</organism>
<comment type="caution">
    <text evidence="4">The sequence shown here is derived from an EMBL/GenBank/DDBJ whole genome shotgun (WGS) entry which is preliminary data.</text>
</comment>
<evidence type="ECO:0000256" key="2">
    <source>
        <dbReference type="ARBA" id="ARBA00022723"/>
    </source>
</evidence>
<keyword evidence="2" id="KW-0479">Metal-binding</keyword>
<comment type="similarity">
    <text evidence="1">Belongs to the hemerythrin family.</text>
</comment>
<gene>
    <name evidence="4" type="ORF">EZS28_032350</name>
</gene>
<evidence type="ECO:0000313" key="5">
    <source>
        <dbReference type="Proteomes" id="UP000324800"/>
    </source>
</evidence>
<reference evidence="4 5" key="1">
    <citation type="submission" date="2019-03" db="EMBL/GenBank/DDBJ databases">
        <title>Single cell metagenomics reveals metabolic interactions within the superorganism composed of flagellate Streblomastix strix and complex community of Bacteroidetes bacteria on its surface.</title>
        <authorList>
            <person name="Treitli S.C."/>
            <person name="Kolisko M."/>
            <person name="Husnik F."/>
            <person name="Keeling P."/>
            <person name="Hampl V."/>
        </authorList>
    </citation>
    <scope>NUCLEOTIDE SEQUENCE [LARGE SCALE GENOMIC DNA]</scope>
    <source>
        <strain evidence="4">ST1C</strain>
    </source>
</reference>
<sequence length="143" mass="16943">DEAQDAIDNLIQQCKLAFELEEKEMKQFEYNKTKRDKHKYDHELILHRLKLLQKYLVELNLIEQQLKNKTNFISRILADVMRIGKVSELQNQILAIKFIVCRTVAQLFDRHFIELDTEFAEEVGLIIRGTVQNNQEDKRGEQG</sequence>
<keyword evidence="3" id="KW-0408">Iron</keyword>
<protein>
    <submittedName>
        <fullName evidence="4">Uncharacterized protein</fullName>
    </submittedName>
</protein>
<dbReference type="Proteomes" id="UP000324800">
    <property type="component" value="Unassembled WGS sequence"/>
</dbReference>
<evidence type="ECO:0000256" key="3">
    <source>
        <dbReference type="ARBA" id="ARBA00023004"/>
    </source>
</evidence>
<name>A0A5J4UPX4_9EUKA</name>
<feature type="non-terminal residue" evidence="4">
    <location>
        <position position="1"/>
    </location>
</feature>
<evidence type="ECO:0000313" key="4">
    <source>
        <dbReference type="EMBL" id="KAA6372122.1"/>
    </source>
</evidence>
<accession>A0A5J4UPX4</accession>
<dbReference type="AlphaFoldDB" id="A0A5J4UPX4"/>
<dbReference type="GO" id="GO:0046872">
    <property type="term" value="F:metal ion binding"/>
    <property type="evidence" value="ECO:0007669"/>
    <property type="project" value="UniProtKB-KW"/>
</dbReference>
<dbReference type="InterPro" id="IPR035938">
    <property type="entry name" value="Hemerythrin-like_sf"/>
</dbReference>
<proteinExistence type="inferred from homology"/>
<dbReference type="SUPFAM" id="SSF47188">
    <property type="entry name" value="Hemerythrin-like"/>
    <property type="match status" value="1"/>
</dbReference>
<evidence type="ECO:0000256" key="1">
    <source>
        <dbReference type="ARBA" id="ARBA00010587"/>
    </source>
</evidence>
<dbReference type="EMBL" id="SNRW01013870">
    <property type="protein sequence ID" value="KAA6372122.1"/>
    <property type="molecule type" value="Genomic_DNA"/>
</dbReference>